<keyword evidence="1" id="KW-0472">Membrane</keyword>
<dbReference type="EMBL" id="FNJL01000001">
    <property type="protein sequence ID" value="SDO49609.1"/>
    <property type="molecule type" value="Genomic_DNA"/>
</dbReference>
<keyword evidence="1" id="KW-1133">Transmembrane helix</keyword>
<keyword evidence="1" id="KW-0812">Transmembrane</keyword>
<dbReference type="AlphaFoldDB" id="A0A1H0K176"/>
<evidence type="ECO:0000313" key="3">
    <source>
        <dbReference type="Proteomes" id="UP000199317"/>
    </source>
</evidence>
<protein>
    <submittedName>
        <fullName evidence="2">EamA-like transporter family protein</fullName>
    </submittedName>
</protein>
<evidence type="ECO:0000313" key="2">
    <source>
        <dbReference type="EMBL" id="SDO49609.1"/>
    </source>
</evidence>
<dbReference type="InterPro" id="IPR037185">
    <property type="entry name" value="EmrE-like"/>
</dbReference>
<feature type="transmembrane region" description="Helical" evidence="1">
    <location>
        <begin position="34"/>
        <end position="52"/>
    </location>
</feature>
<dbReference type="SUPFAM" id="SSF103481">
    <property type="entry name" value="Multidrug resistance efflux transporter EmrE"/>
    <property type="match status" value="1"/>
</dbReference>
<keyword evidence="3" id="KW-1185">Reference proteome</keyword>
<dbReference type="Proteomes" id="UP000199317">
    <property type="component" value="Unassembled WGS sequence"/>
</dbReference>
<reference evidence="3" key="1">
    <citation type="submission" date="2016-10" db="EMBL/GenBank/DDBJ databases">
        <authorList>
            <person name="Varghese N."/>
            <person name="Submissions S."/>
        </authorList>
    </citation>
    <scope>NUCLEOTIDE SEQUENCE [LARGE SCALE GENOMIC DNA]</scope>
    <source>
        <strain evidence="3">DSM 17101</strain>
    </source>
</reference>
<name>A0A1H0K176_9BURK</name>
<dbReference type="OrthoDB" id="8819788at2"/>
<feature type="transmembrane region" description="Helical" evidence="1">
    <location>
        <begin position="273"/>
        <end position="291"/>
    </location>
</feature>
<feature type="transmembrane region" description="Helical" evidence="1">
    <location>
        <begin position="147"/>
        <end position="168"/>
    </location>
</feature>
<proteinExistence type="predicted"/>
<accession>A0A1H0K176</accession>
<feature type="transmembrane region" description="Helical" evidence="1">
    <location>
        <begin position="217"/>
        <end position="239"/>
    </location>
</feature>
<sequence length="293" mass="31457">MVVAWASALCRAGLNLIDRQQIGRKGLSIVRVNFLNNAIPALLLLCAASMYLRSWGEPLGWLLDWKAVVFSGLVQLVAYAYSHAFRSLTVNQVTVSGKLSDLFIPLGILCITGEWNAETYAFAVATTVACVPLLWRHGAVERRHGFIARAAIVCAALTLQATVSPWLFSPGQGPSARSSGNLLAFAVAVMAWRALWSSMPLLVLAHARAPSGPSQPMGLLFGVRALLTVATQVTFIYAITSAASAVAWPILNTTGLMAMALSALLLREKPSRLEAFVIVTITLLALARYLTLP</sequence>
<evidence type="ECO:0000256" key="1">
    <source>
        <dbReference type="SAM" id="Phobius"/>
    </source>
</evidence>
<feature type="transmembrane region" description="Helical" evidence="1">
    <location>
        <begin position="180"/>
        <end position="205"/>
    </location>
</feature>
<feature type="transmembrane region" description="Helical" evidence="1">
    <location>
        <begin position="245"/>
        <end position="266"/>
    </location>
</feature>
<gene>
    <name evidence="2" type="ORF">SAMN04489708_10143</name>
</gene>
<organism evidence="2 3">
    <name type="scientific">Paracidovorax cattleyae</name>
    <dbReference type="NCBI Taxonomy" id="80868"/>
    <lineage>
        <taxon>Bacteria</taxon>
        <taxon>Pseudomonadati</taxon>
        <taxon>Pseudomonadota</taxon>
        <taxon>Betaproteobacteria</taxon>
        <taxon>Burkholderiales</taxon>
        <taxon>Comamonadaceae</taxon>
        <taxon>Paracidovorax</taxon>
    </lineage>
</organism>
<feature type="transmembrane region" description="Helical" evidence="1">
    <location>
        <begin position="59"/>
        <end position="82"/>
    </location>
</feature>